<accession>A0A7F8RPR7</accession>
<feature type="compositionally biased region" description="Low complexity" evidence="1">
    <location>
        <begin position="53"/>
        <end position="63"/>
    </location>
</feature>
<organism evidence="2 3">
    <name type="scientific">Leptonychotes weddellii</name>
    <name type="common">Weddell seal</name>
    <name type="synonym">Otaria weddellii</name>
    <dbReference type="NCBI Taxonomy" id="9713"/>
    <lineage>
        <taxon>Eukaryota</taxon>
        <taxon>Metazoa</taxon>
        <taxon>Chordata</taxon>
        <taxon>Craniata</taxon>
        <taxon>Vertebrata</taxon>
        <taxon>Euteleostomi</taxon>
        <taxon>Mammalia</taxon>
        <taxon>Eutheria</taxon>
        <taxon>Laurasiatheria</taxon>
        <taxon>Carnivora</taxon>
        <taxon>Caniformia</taxon>
        <taxon>Pinnipedia</taxon>
        <taxon>Phocidae</taxon>
        <taxon>Monachinae</taxon>
        <taxon>Lobodontini</taxon>
        <taxon>Leptonychotes</taxon>
    </lineage>
</organism>
<dbReference type="InterPro" id="IPR026124">
    <property type="entry name" value="Sperm-assoc_Ag8"/>
</dbReference>
<feature type="region of interest" description="Disordered" evidence="1">
    <location>
        <begin position="1"/>
        <end position="38"/>
    </location>
</feature>
<feature type="compositionally biased region" description="Low complexity" evidence="1">
    <location>
        <begin position="155"/>
        <end position="165"/>
    </location>
</feature>
<name>A0A7F8RPR7_LEPWE</name>
<gene>
    <name evidence="3" type="primary">SPAG8</name>
</gene>
<dbReference type="Proteomes" id="UP000245341">
    <property type="component" value="Unplaced"/>
</dbReference>
<dbReference type="GO" id="GO:0008017">
    <property type="term" value="F:microtubule binding"/>
    <property type="evidence" value="ECO:0007669"/>
    <property type="project" value="InterPro"/>
</dbReference>
<dbReference type="AlphaFoldDB" id="A0A7F8RPR7"/>
<dbReference type="Pfam" id="PF22584">
    <property type="entry name" value="CFAP143"/>
    <property type="match status" value="1"/>
</dbReference>
<proteinExistence type="predicted"/>
<evidence type="ECO:0000313" key="3">
    <source>
        <dbReference type="RefSeq" id="XP_030895447.1"/>
    </source>
</evidence>
<dbReference type="CTD" id="26206"/>
<sequence length="409" mass="44421">METTESTKGSRSRSLDIQPGAGGLRSASEPFPSDGRPGSVLAAAITAAAAASTAKTDALSSKTLARYSEPSVLLDRSSDSLPGEPCTGASFTHKTGHRRLGFEPVYVSRFTQDPCTTNDLSSSPGPAPGSGSGPGHGSGPGCDSGQGTGPGSGPGPATDSGPSPDGGHDPELSPSNLPSFRNLRAELVPNYASWNHYCHWEPRKQPWKFLQVSEPGARGQWKTPQVEGNCKVLSETLPRGHCLLYNWEEERATNHLDQVPSMQDGSESFFFRHGHQGLLTLQPQSPMSFSTTQKDSYQPPRNYYQPIRGKREAMMEMLLHHQICLMTTVRSSLKPSGCRGPHSYRVSVTSRHWTRHSGRTAVSQHQCLCLWGSLCPMNLRIIPTNWEKDLPLPVRENRVVKCVEPLSKG</sequence>
<dbReference type="GeneID" id="102743426"/>
<evidence type="ECO:0000256" key="1">
    <source>
        <dbReference type="SAM" id="MobiDB-lite"/>
    </source>
</evidence>
<feature type="region of interest" description="Disordered" evidence="1">
    <location>
        <begin position="113"/>
        <end position="178"/>
    </location>
</feature>
<protein>
    <submittedName>
        <fullName evidence="3">Sperm-associated antigen 8 isoform X4</fullName>
    </submittedName>
</protein>
<feature type="region of interest" description="Disordered" evidence="1">
    <location>
        <begin position="53"/>
        <end position="95"/>
    </location>
</feature>
<dbReference type="RefSeq" id="XP_030895447.1">
    <property type="nucleotide sequence ID" value="XM_031039587.1"/>
</dbReference>
<feature type="compositionally biased region" description="Polar residues" evidence="1">
    <location>
        <begin position="282"/>
        <end position="296"/>
    </location>
</feature>
<dbReference type="GO" id="GO:0005634">
    <property type="term" value="C:nucleus"/>
    <property type="evidence" value="ECO:0007669"/>
    <property type="project" value="TreeGrafter"/>
</dbReference>
<dbReference type="PANTHER" id="PTHR15510">
    <property type="entry name" value="SPERM-ASSOCIATED ANTIGEN 8"/>
    <property type="match status" value="1"/>
</dbReference>
<reference evidence="3" key="1">
    <citation type="submission" date="2025-08" db="UniProtKB">
        <authorList>
            <consortium name="RefSeq"/>
        </authorList>
    </citation>
    <scope>IDENTIFICATION</scope>
    <source>
        <tissue evidence="3">Liver</tissue>
    </source>
</reference>
<dbReference type="GO" id="GO:0045944">
    <property type="term" value="P:positive regulation of transcription by RNA polymerase II"/>
    <property type="evidence" value="ECO:0007669"/>
    <property type="project" value="TreeGrafter"/>
</dbReference>
<dbReference type="GO" id="GO:0005737">
    <property type="term" value="C:cytoplasm"/>
    <property type="evidence" value="ECO:0007669"/>
    <property type="project" value="TreeGrafter"/>
</dbReference>
<evidence type="ECO:0000313" key="2">
    <source>
        <dbReference type="Proteomes" id="UP000245341"/>
    </source>
</evidence>
<feature type="region of interest" description="Disordered" evidence="1">
    <location>
        <begin position="282"/>
        <end position="301"/>
    </location>
</feature>
<feature type="compositionally biased region" description="Gly residues" evidence="1">
    <location>
        <begin position="128"/>
        <end position="154"/>
    </location>
</feature>
<dbReference type="PANTHER" id="PTHR15510:SF5">
    <property type="entry name" value="SPERM-ASSOCIATED ANTIGEN 8"/>
    <property type="match status" value="1"/>
</dbReference>
<keyword evidence="2" id="KW-1185">Reference proteome</keyword>